<feature type="transmembrane region" description="Helical" evidence="1">
    <location>
        <begin position="36"/>
        <end position="59"/>
    </location>
</feature>
<keyword evidence="1" id="KW-1133">Transmembrane helix</keyword>
<name>A0A8B7PKW4_HYAAZ</name>
<feature type="signal peptide" evidence="2">
    <location>
        <begin position="1"/>
        <end position="23"/>
    </location>
</feature>
<evidence type="ECO:0000256" key="2">
    <source>
        <dbReference type="SAM" id="SignalP"/>
    </source>
</evidence>
<dbReference type="RefSeq" id="XP_018026062.1">
    <property type="nucleotide sequence ID" value="XM_018170573.2"/>
</dbReference>
<dbReference type="PROSITE" id="PS51257">
    <property type="entry name" value="PROKAR_LIPOPROTEIN"/>
    <property type="match status" value="1"/>
</dbReference>
<sequence>MKVAPVTIWVVAASCSLLLATDAFDPLTKKALATKLLVGGAVAGKVALVGGAVIAKTLLVKKLLKNKKFTGGYKGGVYDKDYTRHAGYPAALYTPSYYAQPAAYYPPVKAAYQPAYQQAYQPAYQPSYPSYSYPSKSYASKGYAQPGYGSLYG</sequence>
<organism evidence="3 4">
    <name type="scientific">Hyalella azteca</name>
    <name type="common">Amphipod</name>
    <dbReference type="NCBI Taxonomy" id="294128"/>
    <lineage>
        <taxon>Eukaryota</taxon>
        <taxon>Metazoa</taxon>
        <taxon>Ecdysozoa</taxon>
        <taxon>Arthropoda</taxon>
        <taxon>Crustacea</taxon>
        <taxon>Multicrustacea</taxon>
        <taxon>Malacostraca</taxon>
        <taxon>Eumalacostraca</taxon>
        <taxon>Peracarida</taxon>
        <taxon>Amphipoda</taxon>
        <taxon>Senticaudata</taxon>
        <taxon>Talitrida</taxon>
        <taxon>Talitroidea</taxon>
        <taxon>Hyalellidae</taxon>
        <taxon>Hyalella</taxon>
    </lineage>
</organism>
<dbReference type="KEGG" id="hazt:108681529"/>
<accession>A0A8B7PKW4</accession>
<keyword evidence="1" id="KW-0472">Membrane</keyword>
<keyword evidence="1" id="KW-0812">Transmembrane</keyword>
<evidence type="ECO:0000256" key="1">
    <source>
        <dbReference type="SAM" id="Phobius"/>
    </source>
</evidence>
<evidence type="ECO:0000313" key="3">
    <source>
        <dbReference type="Proteomes" id="UP000694843"/>
    </source>
</evidence>
<keyword evidence="2" id="KW-0732">Signal</keyword>
<keyword evidence="3" id="KW-1185">Reference proteome</keyword>
<reference evidence="4" key="1">
    <citation type="submission" date="2025-08" db="UniProtKB">
        <authorList>
            <consortium name="RefSeq"/>
        </authorList>
    </citation>
    <scope>IDENTIFICATION</scope>
    <source>
        <tissue evidence="4">Whole organism</tissue>
    </source>
</reference>
<evidence type="ECO:0000313" key="4">
    <source>
        <dbReference type="RefSeq" id="XP_018026062.1"/>
    </source>
</evidence>
<dbReference type="Proteomes" id="UP000694843">
    <property type="component" value="Unplaced"/>
</dbReference>
<feature type="chain" id="PRO_5033996592" evidence="2">
    <location>
        <begin position="24"/>
        <end position="153"/>
    </location>
</feature>
<proteinExistence type="predicted"/>
<dbReference type="AlphaFoldDB" id="A0A8B7PKW4"/>
<dbReference type="GeneID" id="108681529"/>
<protein>
    <submittedName>
        <fullName evidence="4">Serine, glycine and glutamine-rich protein</fullName>
    </submittedName>
</protein>
<gene>
    <name evidence="4" type="primary">LOC108681529</name>
</gene>